<reference evidence="2 3" key="1">
    <citation type="submission" date="2015-07" db="EMBL/GenBank/DDBJ databases">
        <title>Whole genome sequence of Herpetosiphon geysericola DSM 7119.</title>
        <authorList>
            <person name="Hemp J."/>
            <person name="Ward L.M."/>
            <person name="Pace L.A."/>
            <person name="Fischer W.W."/>
        </authorList>
    </citation>
    <scope>NUCLEOTIDE SEQUENCE [LARGE SCALE GENOMIC DNA]</scope>
    <source>
        <strain evidence="2 3">DSM 7119</strain>
    </source>
</reference>
<evidence type="ECO:0000313" key="2">
    <source>
        <dbReference type="EMBL" id="KPL90925.1"/>
    </source>
</evidence>
<protein>
    <recommendedName>
        <fullName evidence="1">DUF402 domain-containing protein</fullName>
    </recommendedName>
</protein>
<comment type="caution">
    <text evidence="2">The sequence shown here is derived from an EMBL/GenBank/DDBJ whole genome shotgun (WGS) entry which is preliminary data.</text>
</comment>
<feature type="domain" description="DUF402" evidence="1">
    <location>
        <begin position="57"/>
        <end position="152"/>
    </location>
</feature>
<dbReference type="STRING" id="70996.SE18_03880"/>
<accession>A0A0P6Y0L7</accession>
<dbReference type="Pfam" id="PF04167">
    <property type="entry name" value="DUF402"/>
    <property type="match status" value="1"/>
</dbReference>
<dbReference type="InterPro" id="IPR035930">
    <property type="entry name" value="FomD-like_sf"/>
</dbReference>
<dbReference type="RefSeq" id="WP_054533105.1">
    <property type="nucleotide sequence ID" value="NZ_LGKP01000008.1"/>
</dbReference>
<dbReference type="SUPFAM" id="SSF159234">
    <property type="entry name" value="FomD-like"/>
    <property type="match status" value="1"/>
</dbReference>
<dbReference type="AlphaFoldDB" id="A0A0P6Y0L7"/>
<gene>
    <name evidence="2" type="ORF">SE18_03880</name>
</gene>
<organism evidence="2 3">
    <name type="scientific">Herpetosiphon geysericola</name>
    <dbReference type="NCBI Taxonomy" id="70996"/>
    <lineage>
        <taxon>Bacteria</taxon>
        <taxon>Bacillati</taxon>
        <taxon>Chloroflexota</taxon>
        <taxon>Chloroflexia</taxon>
        <taxon>Herpetosiphonales</taxon>
        <taxon>Herpetosiphonaceae</taxon>
        <taxon>Herpetosiphon</taxon>
    </lineage>
</organism>
<dbReference type="OrthoDB" id="3531052at2"/>
<evidence type="ECO:0000259" key="1">
    <source>
        <dbReference type="Pfam" id="PF04167"/>
    </source>
</evidence>
<evidence type="ECO:0000313" key="3">
    <source>
        <dbReference type="Proteomes" id="UP000050277"/>
    </source>
</evidence>
<keyword evidence="3" id="KW-1185">Reference proteome</keyword>
<dbReference type="Gene3D" id="2.40.380.10">
    <property type="entry name" value="FomD-like"/>
    <property type="match status" value="1"/>
</dbReference>
<name>A0A0P6Y0L7_9CHLR</name>
<dbReference type="InterPro" id="IPR007295">
    <property type="entry name" value="DUF402"/>
</dbReference>
<dbReference type="Proteomes" id="UP000050277">
    <property type="component" value="Unassembled WGS sequence"/>
</dbReference>
<sequence>MSLAAYPLMAIHGFKWPKRPTAQATGYLLGADRFGHWLGISAGSAWHHSNGQQGIFEQAFVKLIPSHAYWSACFNLSDKLIDVDIVLPNQWNDQLVEEIDLEIDLLKMADGSIEIRDQAEFATVCQRWPMPTSFIEQVHSTTTQIYQQLQAQVEPFKHVGAQHLAQFLQHVAAEK</sequence>
<dbReference type="EMBL" id="LGKP01000008">
    <property type="protein sequence ID" value="KPL90925.1"/>
    <property type="molecule type" value="Genomic_DNA"/>
</dbReference>
<proteinExistence type="predicted"/>